<organism evidence="1 2">
    <name type="scientific">Mycolicibacter kumamotonensis</name>
    <dbReference type="NCBI Taxonomy" id="354243"/>
    <lineage>
        <taxon>Bacteria</taxon>
        <taxon>Bacillati</taxon>
        <taxon>Actinomycetota</taxon>
        <taxon>Actinomycetes</taxon>
        <taxon>Mycobacteriales</taxon>
        <taxon>Mycobacteriaceae</taxon>
        <taxon>Mycolicibacter</taxon>
    </lineage>
</organism>
<dbReference type="AlphaFoldDB" id="A0A7K3LH96"/>
<evidence type="ECO:0000313" key="1">
    <source>
        <dbReference type="EMBL" id="NDJ91510.1"/>
    </source>
</evidence>
<dbReference type="Proteomes" id="UP000466523">
    <property type="component" value="Unassembled WGS sequence"/>
</dbReference>
<accession>A0A7K3LH96</accession>
<dbReference type="EMBL" id="JAACYR010000097">
    <property type="protein sequence ID" value="NDJ91510.1"/>
    <property type="molecule type" value="Genomic_DNA"/>
</dbReference>
<protein>
    <submittedName>
        <fullName evidence="1">Phosphodiesterase</fullName>
    </submittedName>
</protein>
<reference evidence="1 2" key="1">
    <citation type="submission" date="2020-01" db="EMBL/GenBank/DDBJ databases">
        <authorList>
            <person name="Sanchez-Estrada R."/>
            <person name="Gonzalez-Y-Merchand J.A."/>
            <person name="Rivera-Gutierrez S."/>
        </authorList>
    </citation>
    <scope>NUCLEOTIDE SEQUENCE [LARGE SCALE GENOMIC DNA]</scope>
    <source>
        <strain evidence="1 2">CST 7247</strain>
    </source>
</reference>
<comment type="caution">
    <text evidence="1">The sequence shown here is derived from an EMBL/GenBank/DDBJ whole genome shotgun (WGS) entry which is preliminary data.</text>
</comment>
<feature type="non-terminal residue" evidence="1">
    <location>
        <position position="46"/>
    </location>
</feature>
<gene>
    <name evidence="1" type="ORF">GWR20_20565</name>
</gene>
<sequence>MATIKQALCGAAVAGLVAGTGSVVGTPAGLSPRTAEWMLAAEHVLL</sequence>
<evidence type="ECO:0000313" key="2">
    <source>
        <dbReference type="Proteomes" id="UP000466523"/>
    </source>
</evidence>
<name>A0A7K3LH96_9MYCO</name>
<proteinExistence type="predicted"/>